<sequence>MKMKLSELLCITVLVSSGSGSPYERKAPAGKEKRVQYAAWDDVNVLAHGLLQLGQSLKEHVDKTKGQMRDISVKLRVFNGSVSELAALTRRLHEESEALKARAQSLEERENRILNMSSDLQEKTGELLRDRQRAHDRIGNLEEKVDNMVQRDRHALTSGNHSDARAIQSLLEAQNRRIDELVERIKQQQEKLDKQNIRIRALQNEIQMRKERLNPSADEVRTEQQDMTTATASNCHDVFLRGETASGVYTLQPHDSPPLRIYCEMTTDGGWTVIQRRHDGSVDFDQLWNEYQNGFGNLDGEFWLGLEKMYRMTKDEDFILKIQMSDWRDEHQSVQYRFRLNGEDRNYSLQILESPVGNLESSLSTESSSLPFSTRDRDNDQKHDFNCAKHLSGGWWFSNCGRSNLNGRYFITPPKQRHQRKQGMFWKTWHGRYYSLKATVMMISPVR</sequence>
<dbReference type="Proteomes" id="UP000829447">
    <property type="component" value="Linkage Group LG21"/>
</dbReference>
<name>A0ACC5XIN9_PANGG</name>
<keyword evidence="2" id="KW-1185">Reference proteome</keyword>
<proteinExistence type="predicted"/>
<reference evidence="1 2" key="1">
    <citation type="journal article" date="2022" name="bioRxiv">
        <title>An ancient truncated duplication of the anti-Mullerian hormone receptor type 2 gene is a potential conserved master sex determinant in the Pangasiidae catfish family.</title>
        <authorList>
            <person name="Wen M."/>
            <person name="Pan Q."/>
            <person name="Jouanno E."/>
            <person name="Montfort J."/>
            <person name="Zahm M."/>
            <person name="Cabau C."/>
            <person name="Klopp C."/>
            <person name="Iampietro C."/>
            <person name="Roques C."/>
            <person name="Bouchez O."/>
            <person name="Castinel A."/>
            <person name="Donnadieu C."/>
            <person name="Parrinello H."/>
            <person name="Poncet C."/>
            <person name="Belmonte E."/>
            <person name="Gautier V."/>
            <person name="Avarre J.-C."/>
            <person name="Dugue R."/>
            <person name="Gustiano R."/>
            <person name="Ha T.T.T."/>
            <person name="Campet M."/>
            <person name="Sriphairoj K."/>
            <person name="Ribolli J."/>
            <person name="de Almeida F.L."/>
            <person name="Desvignes T."/>
            <person name="Postlethwait J.H."/>
            <person name="Bucao C.F."/>
            <person name="Robinson-Rechavi M."/>
            <person name="Bobe J."/>
            <person name="Herpin A."/>
            <person name="Guiguen Y."/>
        </authorList>
    </citation>
    <scope>NUCLEOTIDE SEQUENCE [LARGE SCALE GENOMIC DNA]</scope>
    <source>
        <strain evidence="1">YG-Dec2019</strain>
    </source>
</reference>
<gene>
    <name evidence="1" type="ORF">PGIGA_G00130360</name>
</gene>
<accession>A0ACC5XIN9</accession>
<organism evidence="1 2">
    <name type="scientific">Pangasianodon gigas</name>
    <name type="common">Mekong giant catfish</name>
    <name type="synonym">Pangasius gigas</name>
    <dbReference type="NCBI Taxonomy" id="30993"/>
    <lineage>
        <taxon>Eukaryota</taxon>
        <taxon>Metazoa</taxon>
        <taxon>Chordata</taxon>
        <taxon>Craniata</taxon>
        <taxon>Vertebrata</taxon>
        <taxon>Euteleostomi</taxon>
        <taxon>Actinopterygii</taxon>
        <taxon>Neopterygii</taxon>
        <taxon>Teleostei</taxon>
        <taxon>Ostariophysi</taxon>
        <taxon>Siluriformes</taxon>
        <taxon>Pangasiidae</taxon>
        <taxon>Pangasianodon</taxon>
    </lineage>
</organism>
<evidence type="ECO:0000313" key="2">
    <source>
        <dbReference type="Proteomes" id="UP000829447"/>
    </source>
</evidence>
<protein>
    <submittedName>
        <fullName evidence="1">Uncharacterized protein</fullName>
    </submittedName>
</protein>
<comment type="caution">
    <text evidence="1">The sequence shown here is derived from an EMBL/GenBank/DDBJ whole genome shotgun (WGS) entry which is preliminary data.</text>
</comment>
<evidence type="ECO:0000313" key="1">
    <source>
        <dbReference type="EMBL" id="MCI4391094.1"/>
    </source>
</evidence>
<dbReference type="EMBL" id="CM040474">
    <property type="protein sequence ID" value="MCI4391094.1"/>
    <property type="molecule type" value="Genomic_DNA"/>
</dbReference>